<feature type="compositionally biased region" description="Basic and acidic residues" evidence="9">
    <location>
        <begin position="246"/>
        <end position="256"/>
    </location>
</feature>
<name>A0AAD9KUV6_RIDPI</name>
<evidence type="ECO:0000256" key="9">
    <source>
        <dbReference type="SAM" id="MobiDB-lite"/>
    </source>
</evidence>
<feature type="region of interest" description="Disordered" evidence="9">
    <location>
        <begin position="289"/>
        <end position="326"/>
    </location>
</feature>
<gene>
    <name evidence="11" type="ORF">NP493_558g01000</name>
</gene>
<dbReference type="AlphaFoldDB" id="A0AAD9KUV6"/>
<feature type="region of interest" description="Disordered" evidence="9">
    <location>
        <begin position="202"/>
        <end position="271"/>
    </location>
</feature>
<comment type="subcellular location">
    <subcellularLocation>
        <location evidence="1 7 8">Nucleus</location>
    </subcellularLocation>
</comment>
<dbReference type="InterPro" id="IPR050394">
    <property type="entry name" value="Homeobox_NK-like"/>
</dbReference>
<proteinExistence type="inferred from homology"/>
<dbReference type="CDD" id="cd00086">
    <property type="entry name" value="homeodomain"/>
    <property type="match status" value="1"/>
</dbReference>
<comment type="similarity">
    <text evidence="2">Belongs to the NK-2 homeobox family.</text>
</comment>
<feature type="DNA-binding region" description="Homeobox" evidence="7">
    <location>
        <begin position="145"/>
        <end position="204"/>
    </location>
</feature>
<dbReference type="PANTHER" id="PTHR24340">
    <property type="entry name" value="HOMEOBOX PROTEIN NKX"/>
    <property type="match status" value="1"/>
</dbReference>
<accession>A0AAD9KUV6</accession>
<reference evidence="11" key="1">
    <citation type="journal article" date="2023" name="Mol. Biol. Evol.">
        <title>Third-Generation Sequencing Reveals the Adaptive Role of the Epigenome in Three Deep-Sea Polychaetes.</title>
        <authorList>
            <person name="Perez M."/>
            <person name="Aroh O."/>
            <person name="Sun Y."/>
            <person name="Lan Y."/>
            <person name="Juniper S.K."/>
            <person name="Young C.R."/>
            <person name="Angers B."/>
            <person name="Qian P.Y."/>
        </authorList>
    </citation>
    <scope>NUCLEOTIDE SEQUENCE</scope>
    <source>
        <strain evidence="11">R07B-5</strain>
    </source>
</reference>
<keyword evidence="3" id="KW-0217">Developmental protein</keyword>
<organism evidence="11 12">
    <name type="scientific">Ridgeia piscesae</name>
    <name type="common">Tubeworm</name>
    <dbReference type="NCBI Taxonomy" id="27915"/>
    <lineage>
        <taxon>Eukaryota</taxon>
        <taxon>Metazoa</taxon>
        <taxon>Spiralia</taxon>
        <taxon>Lophotrochozoa</taxon>
        <taxon>Annelida</taxon>
        <taxon>Polychaeta</taxon>
        <taxon>Sedentaria</taxon>
        <taxon>Canalipalpata</taxon>
        <taxon>Sabellida</taxon>
        <taxon>Siboglinidae</taxon>
        <taxon>Ridgeia</taxon>
    </lineage>
</organism>
<keyword evidence="12" id="KW-1185">Reference proteome</keyword>
<evidence type="ECO:0000256" key="6">
    <source>
        <dbReference type="ARBA" id="ARBA00023242"/>
    </source>
</evidence>
<dbReference type="PROSITE" id="PS00027">
    <property type="entry name" value="HOMEOBOX_1"/>
    <property type="match status" value="1"/>
</dbReference>
<dbReference type="Pfam" id="PF00046">
    <property type="entry name" value="Homeodomain"/>
    <property type="match status" value="1"/>
</dbReference>
<dbReference type="GO" id="GO:0030154">
    <property type="term" value="P:cell differentiation"/>
    <property type="evidence" value="ECO:0007669"/>
    <property type="project" value="TreeGrafter"/>
</dbReference>
<dbReference type="InterPro" id="IPR020479">
    <property type="entry name" value="HD_metazoa"/>
</dbReference>
<feature type="compositionally biased region" description="Polar residues" evidence="9">
    <location>
        <begin position="236"/>
        <end position="245"/>
    </location>
</feature>
<evidence type="ECO:0000259" key="10">
    <source>
        <dbReference type="PROSITE" id="PS50071"/>
    </source>
</evidence>
<evidence type="ECO:0000256" key="1">
    <source>
        <dbReference type="ARBA" id="ARBA00004123"/>
    </source>
</evidence>
<evidence type="ECO:0000256" key="7">
    <source>
        <dbReference type="PROSITE-ProRule" id="PRU00108"/>
    </source>
</evidence>
<dbReference type="InterPro" id="IPR017970">
    <property type="entry name" value="Homeobox_CS"/>
</dbReference>
<feature type="domain" description="Homeobox" evidence="10">
    <location>
        <begin position="143"/>
        <end position="203"/>
    </location>
</feature>
<dbReference type="InterPro" id="IPR009057">
    <property type="entry name" value="Homeodomain-like_sf"/>
</dbReference>
<dbReference type="PANTHER" id="PTHR24340:SF41">
    <property type="entry name" value="MUSCLE-SPECIFIC HOMEOBOX PROTEIN TINMAN-RELATED"/>
    <property type="match status" value="1"/>
</dbReference>
<evidence type="ECO:0000256" key="3">
    <source>
        <dbReference type="ARBA" id="ARBA00022473"/>
    </source>
</evidence>
<dbReference type="GO" id="GO:0005634">
    <property type="term" value="C:nucleus"/>
    <property type="evidence" value="ECO:0007669"/>
    <property type="project" value="UniProtKB-SubCell"/>
</dbReference>
<protein>
    <recommendedName>
        <fullName evidence="10">Homeobox domain-containing protein</fullName>
    </recommendedName>
</protein>
<dbReference type="InterPro" id="IPR001356">
    <property type="entry name" value="HD"/>
</dbReference>
<sequence>MHKRTPVDSTVAPPFAASTSTPAYYHPYGGGCGSGGGGQAMGMSAASYPAPASYHDYISHFAAPPVPPYPPQYGAGPDYGQPTAAGGFVAGTWYSPECHDSKFAISRLINPTSGGVPLTSMSSFGQFDQSKMFGLSLPMCPGSQRRKRRVLFTQAQIFELERRYKQQRYLSAPEREHFAHVIGLTPTQVKIWFQNHRYKTKRAHKEAVSTETKQREKGEVLEEEEDRKSPLLDRVTSVSQMNDGNSRPKTEPHDRATSGLGQTAAGHCQRADPMRQVLTVTHGLLSGRMVQPGSVARSVGPGTAEDHSPNDQSPDESLDSQSTSTTDELDCILDTVDQCSRVHTSGHTVQTIPQGYFISARNW</sequence>
<dbReference type="EMBL" id="JAODUO010000561">
    <property type="protein sequence ID" value="KAK2178113.1"/>
    <property type="molecule type" value="Genomic_DNA"/>
</dbReference>
<evidence type="ECO:0000256" key="4">
    <source>
        <dbReference type="ARBA" id="ARBA00023125"/>
    </source>
</evidence>
<dbReference type="PROSITE" id="PS50071">
    <property type="entry name" value="HOMEOBOX_2"/>
    <property type="match status" value="1"/>
</dbReference>
<comment type="caution">
    <text evidence="11">The sequence shown here is derived from an EMBL/GenBank/DDBJ whole genome shotgun (WGS) entry which is preliminary data.</text>
</comment>
<dbReference type="Proteomes" id="UP001209878">
    <property type="component" value="Unassembled WGS sequence"/>
</dbReference>
<keyword evidence="5 7" id="KW-0371">Homeobox</keyword>
<evidence type="ECO:0000313" key="12">
    <source>
        <dbReference type="Proteomes" id="UP001209878"/>
    </source>
</evidence>
<dbReference type="GO" id="GO:0000978">
    <property type="term" value="F:RNA polymerase II cis-regulatory region sequence-specific DNA binding"/>
    <property type="evidence" value="ECO:0007669"/>
    <property type="project" value="TreeGrafter"/>
</dbReference>
<evidence type="ECO:0000313" key="11">
    <source>
        <dbReference type="EMBL" id="KAK2178113.1"/>
    </source>
</evidence>
<dbReference type="Gene3D" id="1.10.10.60">
    <property type="entry name" value="Homeodomain-like"/>
    <property type="match status" value="1"/>
</dbReference>
<dbReference type="PRINTS" id="PR00024">
    <property type="entry name" value="HOMEOBOX"/>
</dbReference>
<dbReference type="SMART" id="SM00389">
    <property type="entry name" value="HOX"/>
    <property type="match status" value="1"/>
</dbReference>
<evidence type="ECO:0000256" key="2">
    <source>
        <dbReference type="ARBA" id="ARBA00005661"/>
    </source>
</evidence>
<dbReference type="FunFam" id="1.10.10.60:FF:000101">
    <property type="entry name" value="NK2 homeobox 8"/>
    <property type="match status" value="1"/>
</dbReference>
<dbReference type="SUPFAM" id="SSF46689">
    <property type="entry name" value="Homeodomain-like"/>
    <property type="match status" value="1"/>
</dbReference>
<evidence type="ECO:0000256" key="8">
    <source>
        <dbReference type="RuleBase" id="RU000682"/>
    </source>
</evidence>
<evidence type="ECO:0000256" key="5">
    <source>
        <dbReference type="ARBA" id="ARBA00023155"/>
    </source>
</evidence>
<dbReference type="GO" id="GO:0000981">
    <property type="term" value="F:DNA-binding transcription factor activity, RNA polymerase II-specific"/>
    <property type="evidence" value="ECO:0007669"/>
    <property type="project" value="InterPro"/>
</dbReference>
<feature type="compositionally biased region" description="Basic and acidic residues" evidence="9">
    <location>
        <begin position="205"/>
        <end position="231"/>
    </location>
</feature>
<keyword evidence="4 7" id="KW-0238">DNA-binding</keyword>
<keyword evidence="6 7" id="KW-0539">Nucleus</keyword>